<reference evidence="2 3" key="1">
    <citation type="submission" date="2019-03" db="EMBL/GenBank/DDBJ databases">
        <authorList>
            <consortium name="Pathogen Informatics"/>
        </authorList>
    </citation>
    <scope>NUCLEOTIDE SEQUENCE [LARGE SCALE GENOMIC DNA]</scope>
    <source>
        <strain evidence="2 3">NCTC12993</strain>
    </source>
</reference>
<evidence type="ECO:0000256" key="1">
    <source>
        <dbReference type="SAM" id="MobiDB-lite"/>
    </source>
</evidence>
<proteinExistence type="predicted"/>
<feature type="region of interest" description="Disordered" evidence="1">
    <location>
        <begin position="1"/>
        <end position="22"/>
    </location>
</feature>
<organism evidence="2 3">
    <name type="scientific">Kluyvera cryocrescens</name>
    <name type="common">Kluyvera citrophila</name>
    <dbReference type="NCBI Taxonomy" id="580"/>
    <lineage>
        <taxon>Bacteria</taxon>
        <taxon>Pseudomonadati</taxon>
        <taxon>Pseudomonadota</taxon>
        <taxon>Gammaproteobacteria</taxon>
        <taxon>Enterobacterales</taxon>
        <taxon>Enterobacteriaceae</taxon>
        <taxon>Kluyvera</taxon>
    </lineage>
</organism>
<dbReference type="Proteomes" id="UP000401081">
    <property type="component" value="Unassembled WGS sequence"/>
</dbReference>
<dbReference type="EMBL" id="CAADJD010000011">
    <property type="protein sequence ID" value="VFS58313.1"/>
    <property type="molecule type" value="Genomic_DNA"/>
</dbReference>
<dbReference type="AlphaFoldDB" id="A0A485AEY1"/>
<name>A0A485AEY1_KLUCR</name>
<sequence>MHIISDYMKEKRPGSPAVIARNTDARISPTMIIASNTEGGIDMSKE</sequence>
<evidence type="ECO:0000313" key="3">
    <source>
        <dbReference type="Proteomes" id="UP000401081"/>
    </source>
</evidence>
<protein>
    <submittedName>
        <fullName evidence="2">Uncharacterized protein</fullName>
    </submittedName>
</protein>
<keyword evidence="3" id="KW-1185">Reference proteome</keyword>
<gene>
    <name evidence="2" type="ORF">NCTC12993_00994</name>
</gene>
<evidence type="ECO:0000313" key="2">
    <source>
        <dbReference type="EMBL" id="VFS58313.1"/>
    </source>
</evidence>
<accession>A0A485AEY1</accession>